<comment type="caution">
    <text evidence="2">The sequence shown here is derived from an EMBL/GenBank/DDBJ whole genome shotgun (WGS) entry which is preliminary data.</text>
</comment>
<feature type="region of interest" description="Disordered" evidence="1">
    <location>
        <begin position="69"/>
        <end position="94"/>
    </location>
</feature>
<dbReference type="Proteomes" id="UP001341840">
    <property type="component" value="Unassembled WGS sequence"/>
</dbReference>
<sequence>MAMRTHRPVWCVRIGSRFGLQAFLCNLLVPRALFSHFRSELFLLKPETLERTHQGIEIQEEKQENLKNLRKKKEEETHTFEHEPPSLGVEKSPWSAKGPCLGVEKLKATHA</sequence>
<organism evidence="2 3">
    <name type="scientific">Stylosanthes scabra</name>
    <dbReference type="NCBI Taxonomy" id="79078"/>
    <lineage>
        <taxon>Eukaryota</taxon>
        <taxon>Viridiplantae</taxon>
        <taxon>Streptophyta</taxon>
        <taxon>Embryophyta</taxon>
        <taxon>Tracheophyta</taxon>
        <taxon>Spermatophyta</taxon>
        <taxon>Magnoliopsida</taxon>
        <taxon>eudicotyledons</taxon>
        <taxon>Gunneridae</taxon>
        <taxon>Pentapetalae</taxon>
        <taxon>rosids</taxon>
        <taxon>fabids</taxon>
        <taxon>Fabales</taxon>
        <taxon>Fabaceae</taxon>
        <taxon>Papilionoideae</taxon>
        <taxon>50 kb inversion clade</taxon>
        <taxon>dalbergioids sensu lato</taxon>
        <taxon>Dalbergieae</taxon>
        <taxon>Pterocarpus clade</taxon>
        <taxon>Stylosanthes</taxon>
    </lineage>
</organism>
<reference evidence="2 3" key="1">
    <citation type="journal article" date="2023" name="Plants (Basel)">
        <title>Bridging the Gap: Combining Genomics and Transcriptomics Approaches to Understand Stylosanthes scabra, an Orphan Legume from the Brazilian Caatinga.</title>
        <authorList>
            <person name="Ferreira-Neto J.R.C."/>
            <person name="da Silva M.D."/>
            <person name="Binneck E."/>
            <person name="de Melo N.F."/>
            <person name="da Silva R.H."/>
            <person name="de Melo A.L.T.M."/>
            <person name="Pandolfi V."/>
            <person name="Bustamante F.O."/>
            <person name="Brasileiro-Vidal A.C."/>
            <person name="Benko-Iseppon A.M."/>
        </authorList>
    </citation>
    <scope>NUCLEOTIDE SEQUENCE [LARGE SCALE GENOMIC DNA]</scope>
    <source>
        <tissue evidence="2">Leaves</tissue>
    </source>
</reference>
<accession>A0ABU6RND0</accession>
<dbReference type="EMBL" id="JASCZI010030940">
    <property type="protein sequence ID" value="MED6125419.1"/>
    <property type="molecule type" value="Genomic_DNA"/>
</dbReference>
<evidence type="ECO:0000256" key="1">
    <source>
        <dbReference type="SAM" id="MobiDB-lite"/>
    </source>
</evidence>
<keyword evidence="3" id="KW-1185">Reference proteome</keyword>
<evidence type="ECO:0000313" key="3">
    <source>
        <dbReference type="Proteomes" id="UP001341840"/>
    </source>
</evidence>
<feature type="compositionally biased region" description="Basic and acidic residues" evidence="1">
    <location>
        <begin position="69"/>
        <end position="84"/>
    </location>
</feature>
<gene>
    <name evidence="2" type="ORF">PIB30_068379</name>
</gene>
<evidence type="ECO:0000313" key="2">
    <source>
        <dbReference type="EMBL" id="MED6125419.1"/>
    </source>
</evidence>
<proteinExistence type="predicted"/>
<protein>
    <submittedName>
        <fullName evidence="2">Uncharacterized protein</fullName>
    </submittedName>
</protein>
<name>A0ABU6RND0_9FABA</name>